<dbReference type="OrthoDB" id="3657224at2759"/>
<keyword evidence="3" id="KW-1185">Reference proteome</keyword>
<gene>
    <name evidence="2" type="ORF">B0J11DRAFT_262711</name>
</gene>
<organism evidence="2 3">
    <name type="scientific">Dendryphion nanum</name>
    <dbReference type="NCBI Taxonomy" id="256645"/>
    <lineage>
        <taxon>Eukaryota</taxon>
        <taxon>Fungi</taxon>
        <taxon>Dikarya</taxon>
        <taxon>Ascomycota</taxon>
        <taxon>Pezizomycotina</taxon>
        <taxon>Dothideomycetes</taxon>
        <taxon>Pleosporomycetidae</taxon>
        <taxon>Pleosporales</taxon>
        <taxon>Torulaceae</taxon>
        <taxon>Dendryphion</taxon>
    </lineage>
</organism>
<evidence type="ECO:0000313" key="2">
    <source>
        <dbReference type="EMBL" id="KAH7108617.1"/>
    </source>
</evidence>
<evidence type="ECO:0000256" key="1">
    <source>
        <dbReference type="SAM" id="SignalP"/>
    </source>
</evidence>
<feature type="chain" id="PRO_5040403299" description="Secreted protein" evidence="1">
    <location>
        <begin position="21"/>
        <end position="108"/>
    </location>
</feature>
<dbReference type="Proteomes" id="UP000700596">
    <property type="component" value="Unassembled WGS sequence"/>
</dbReference>
<dbReference type="EMBL" id="JAGMWT010000044">
    <property type="protein sequence ID" value="KAH7108617.1"/>
    <property type="molecule type" value="Genomic_DNA"/>
</dbReference>
<protein>
    <recommendedName>
        <fullName evidence="4">Secreted protein</fullName>
    </recommendedName>
</protein>
<keyword evidence="1" id="KW-0732">Signal</keyword>
<reference evidence="2" key="1">
    <citation type="journal article" date="2021" name="Nat. Commun.">
        <title>Genetic determinants of endophytism in the Arabidopsis root mycobiome.</title>
        <authorList>
            <person name="Mesny F."/>
            <person name="Miyauchi S."/>
            <person name="Thiergart T."/>
            <person name="Pickel B."/>
            <person name="Atanasova L."/>
            <person name="Karlsson M."/>
            <person name="Huettel B."/>
            <person name="Barry K.W."/>
            <person name="Haridas S."/>
            <person name="Chen C."/>
            <person name="Bauer D."/>
            <person name="Andreopoulos W."/>
            <person name="Pangilinan J."/>
            <person name="LaButti K."/>
            <person name="Riley R."/>
            <person name="Lipzen A."/>
            <person name="Clum A."/>
            <person name="Drula E."/>
            <person name="Henrissat B."/>
            <person name="Kohler A."/>
            <person name="Grigoriev I.V."/>
            <person name="Martin F.M."/>
            <person name="Hacquard S."/>
        </authorList>
    </citation>
    <scope>NUCLEOTIDE SEQUENCE</scope>
    <source>
        <strain evidence="2">MPI-CAGE-CH-0243</strain>
    </source>
</reference>
<evidence type="ECO:0000313" key="3">
    <source>
        <dbReference type="Proteomes" id="UP000700596"/>
    </source>
</evidence>
<proteinExistence type="predicted"/>
<name>A0A9P9I694_9PLEO</name>
<feature type="signal peptide" evidence="1">
    <location>
        <begin position="1"/>
        <end position="20"/>
    </location>
</feature>
<comment type="caution">
    <text evidence="2">The sequence shown here is derived from an EMBL/GenBank/DDBJ whole genome shotgun (WGS) entry which is preliminary data.</text>
</comment>
<evidence type="ECO:0008006" key="4">
    <source>
        <dbReference type="Google" id="ProtNLM"/>
    </source>
</evidence>
<dbReference type="AlphaFoldDB" id="A0A9P9I694"/>
<accession>A0A9P9I694</accession>
<sequence>MRYTAATFLVLAAVLPNVSAWNVWVNWKSKCGGNSYNTVGSGSSSCQLTNVPADKAKPISLTFTDGAGCTGFIYKDQNCREQIGGVVGIGKAAACSGDAQFQSWKVVC</sequence>